<feature type="compositionally biased region" description="Basic residues" evidence="1">
    <location>
        <begin position="329"/>
        <end position="341"/>
    </location>
</feature>
<name>A0A9P6QEH4_9FUNG</name>
<dbReference type="Proteomes" id="UP000726737">
    <property type="component" value="Unassembled WGS sequence"/>
</dbReference>
<accession>A0A9P6QEH4</accession>
<feature type="region of interest" description="Disordered" evidence="1">
    <location>
        <begin position="1"/>
        <end position="109"/>
    </location>
</feature>
<evidence type="ECO:0000313" key="2">
    <source>
        <dbReference type="EMBL" id="KAG0264490.1"/>
    </source>
</evidence>
<dbReference type="EMBL" id="JAAAJA010000049">
    <property type="protein sequence ID" value="KAG0264490.1"/>
    <property type="molecule type" value="Genomic_DNA"/>
</dbReference>
<sequence length="341" mass="37037">MSIQRNAKKSAFSKPKPGKAGVSKTKDGSSKENRLLDEILAMGGSEQDLELLDGIDSGSEIEDGGNDSDSDSVRDKSSIGNIQQDKKRERRNTVTKSATSGLVEEPGLKNEVASFMKSLFGSALVDYTKMDLAAEEEDDEEKESDKDQEQDEDNNENQSEEGWETEGSANDSGDDSMDDLPQELKDIAAQLDSRKRKADSTTTTAVIPTPAKKIKKIKTDTAVVQTINATMTTTSNQAKTEKKKELSKVQEQMSAILGKPSPKAKKVVTVSSTAAGVSKAKASLSKSSKKPTWKLGDGWSKGFEEEEDDSSGARMSNKIKGKAKDTHNLKKKKHVIAKSRR</sequence>
<dbReference type="AlphaFoldDB" id="A0A9P6QEH4"/>
<feature type="region of interest" description="Disordered" evidence="1">
    <location>
        <begin position="131"/>
        <end position="206"/>
    </location>
</feature>
<evidence type="ECO:0000256" key="1">
    <source>
        <dbReference type="SAM" id="MobiDB-lite"/>
    </source>
</evidence>
<evidence type="ECO:0000313" key="3">
    <source>
        <dbReference type="Proteomes" id="UP000726737"/>
    </source>
</evidence>
<protein>
    <submittedName>
        <fullName evidence="2">Uncharacterized protein</fullName>
    </submittedName>
</protein>
<proteinExistence type="predicted"/>
<gene>
    <name evidence="2" type="ORF">BG011_006654</name>
</gene>
<comment type="caution">
    <text evidence="2">The sequence shown here is derived from an EMBL/GenBank/DDBJ whole genome shotgun (WGS) entry which is preliminary data.</text>
</comment>
<organism evidence="2 3">
    <name type="scientific">Mortierella polycephala</name>
    <dbReference type="NCBI Taxonomy" id="41804"/>
    <lineage>
        <taxon>Eukaryota</taxon>
        <taxon>Fungi</taxon>
        <taxon>Fungi incertae sedis</taxon>
        <taxon>Mucoromycota</taxon>
        <taxon>Mortierellomycotina</taxon>
        <taxon>Mortierellomycetes</taxon>
        <taxon>Mortierellales</taxon>
        <taxon>Mortierellaceae</taxon>
        <taxon>Mortierella</taxon>
    </lineage>
</organism>
<feature type="compositionally biased region" description="Acidic residues" evidence="1">
    <location>
        <begin position="133"/>
        <end position="164"/>
    </location>
</feature>
<feature type="region of interest" description="Disordered" evidence="1">
    <location>
        <begin position="278"/>
        <end position="341"/>
    </location>
</feature>
<feature type="compositionally biased region" description="Acidic residues" evidence="1">
    <location>
        <begin position="47"/>
        <end position="70"/>
    </location>
</feature>
<dbReference type="OrthoDB" id="2448497at2759"/>
<keyword evidence="3" id="KW-1185">Reference proteome</keyword>
<reference evidence="2" key="1">
    <citation type="journal article" date="2020" name="Fungal Divers.">
        <title>Resolving the Mortierellaceae phylogeny through synthesis of multi-gene phylogenetics and phylogenomics.</title>
        <authorList>
            <person name="Vandepol N."/>
            <person name="Liber J."/>
            <person name="Desiro A."/>
            <person name="Na H."/>
            <person name="Kennedy M."/>
            <person name="Barry K."/>
            <person name="Grigoriev I.V."/>
            <person name="Miller A.N."/>
            <person name="O'Donnell K."/>
            <person name="Stajich J.E."/>
            <person name="Bonito G."/>
        </authorList>
    </citation>
    <scope>NUCLEOTIDE SEQUENCE</scope>
    <source>
        <strain evidence="2">KOD948</strain>
    </source>
</reference>
<feature type="compositionally biased region" description="Acidic residues" evidence="1">
    <location>
        <begin position="172"/>
        <end position="181"/>
    </location>
</feature>
<feature type="compositionally biased region" description="Basic and acidic residues" evidence="1">
    <location>
        <begin position="24"/>
        <end position="37"/>
    </location>
</feature>